<comment type="caution">
    <text evidence="1">The sequence shown here is derived from an EMBL/GenBank/DDBJ whole genome shotgun (WGS) entry which is preliminary data.</text>
</comment>
<sequence>MSIINKIKNLLGDHHIENEILVLNKLVQEEEAVQATFHTGNMKAPVIAKKEYHHVNTIEDIIDQMKK</sequence>
<evidence type="ECO:0000313" key="1">
    <source>
        <dbReference type="EMBL" id="KKB96072.1"/>
    </source>
</evidence>
<evidence type="ECO:0000313" key="3">
    <source>
        <dbReference type="Proteomes" id="UP000033358"/>
    </source>
</evidence>
<gene>
    <name evidence="2" type="ORF">SZ25_00837</name>
    <name evidence="1" type="ORF">SZ25_00843</name>
</gene>
<dbReference type="EMBL" id="JYHA01000138">
    <property type="protein sequence ID" value="KKB96078.1"/>
    <property type="molecule type" value="Genomic_DNA"/>
</dbReference>
<proteinExistence type="predicted"/>
<dbReference type="AlphaFoldDB" id="A0A0F5MPS7"/>
<reference evidence="1 3" key="1">
    <citation type="submission" date="2015-02" db="EMBL/GenBank/DDBJ databases">
        <title>Single cell genomics of a rare environmental alphaproteobacterium provides unique insights into Rickettsiaceae evolution.</title>
        <authorList>
            <person name="Martijn J."/>
            <person name="Schulz F."/>
            <person name="Zaremba-Niedzwiedzka K."/>
            <person name="Viklund J."/>
            <person name="Stepanauskas R."/>
            <person name="Andersson S.G.E."/>
            <person name="Horn M."/>
            <person name="Guy L."/>
            <person name="Ettema T.J.G."/>
        </authorList>
    </citation>
    <scope>NUCLEOTIDE SEQUENCE [LARGE SCALE GENOMIC DNA]</scope>
    <source>
        <strain evidence="1 3">SCGC AAA041-L04</strain>
    </source>
</reference>
<organism evidence="1 3">
    <name type="scientific">Candidatus Arcanibacter lacustris</name>
    <dbReference type="NCBI Taxonomy" id="1607817"/>
    <lineage>
        <taxon>Bacteria</taxon>
        <taxon>Pseudomonadati</taxon>
        <taxon>Pseudomonadota</taxon>
        <taxon>Alphaproteobacteria</taxon>
        <taxon>Rickettsiales</taxon>
        <taxon>Candidatus Arcanibacter</taxon>
    </lineage>
</organism>
<dbReference type="EMBL" id="JYHA01000139">
    <property type="protein sequence ID" value="KKB96072.1"/>
    <property type="molecule type" value="Genomic_DNA"/>
</dbReference>
<protein>
    <submittedName>
        <fullName evidence="1">Uncharacterized protein</fullName>
    </submittedName>
</protein>
<dbReference type="Proteomes" id="UP000033358">
    <property type="component" value="Unassembled WGS sequence"/>
</dbReference>
<accession>A0A0F5MPS7</accession>
<name>A0A0F5MPS7_9RICK</name>
<keyword evidence="3" id="KW-1185">Reference proteome</keyword>
<evidence type="ECO:0000313" key="2">
    <source>
        <dbReference type="EMBL" id="KKB96078.1"/>
    </source>
</evidence>